<reference evidence="10" key="1">
    <citation type="submission" date="2020-08" db="EMBL/GenBank/DDBJ databases">
        <title>Multicomponent nature underlies the extraordinary mechanical properties of spider dragline silk.</title>
        <authorList>
            <person name="Kono N."/>
            <person name="Nakamura H."/>
            <person name="Mori M."/>
            <person name="Yoshida Y."/>
            <person name="Ohtoshi R."/>
            <person name="Malay A.D."/>
            <person name="Moran D.A.P."/>
            <person name="Tomita M."/>
            <person name="Numata K."/>
            <person name="Arakawa K."/>
        </authorList>
    </citation>
    <scope>NUCLEOTIDE SEQUENCE</scope>
</reference>
<evidence type="ECO:0000256" key="7">
    <source>
        <dbReference type="RuleBase" id="RU366022"/>
    </source>
</evidence>
<dbReference type="Gene3D" id="3.40.140.70">
    <property type="entry name" value="Ubiquitin-like modifier-activating enzyme ATG7 N-terminal domain"/>
    <property type="match status" value="1"/>
</dbReference>
<dbReference type="GO" id="GO:0019778">
    <property type="term" value="F:Atg12 activating enzyme activity"/>
    <property type="evidence" value="ECO:0007669"/>
    <property type="project" value="TreeGrafter"/>
</dbReference>
<organism evidence="10 11">
    <name type="scientific">Nephila pilipes</name>
    <name type="common">Giant wood spider</name>
    <name type="synonym">Nephila maculata</name>
    <dbReference type="NCBI Taxonomy" id="299642"/>
    <lineage>
        <taxon>Eukaryota</taxon>
        <taxon>Metazoa</taxon>
        <taxon>Ecdysozoa</taxon>
        <taxon>Arthropoda</taxon>
        <taxon>Chelicerata</taxon>
        <taxon>Arachnida</taxon>
        <taxon>Araneae</taxon>
        <taxon>Araneomorphae</taxon>
        <taxon>Entelegynae</taxon>
        <taxon>Araneoidea</taxon>
        <taxon>Nephilidae</taxon>
        <taxon>Nephila</taxon>
    </lineage>
</organism>
<dbReference type="GO" id="GO:0015031">
    <property type="term" value="P:protein transport"/>
    <property type="evidence" value="ECO:0007669"/>
    <property type="project" value="UniProtKB-UniRule"/>
</dbReference>
<accession>A0A8X6TTF2</accession>
<evidence type="ECO:0000259" key="8">
    <source>
        <dbReference type="Pfam" id="PF00899"/>
    </source>
</evidence>
<evidence type="ECO:0000256" key="1">
    <source>
        <dbReference type="ARBA" id="ARBA00010931"/>
    </source>
</evidence>
<dbReference type="GO" id="GO:0006995">
    <property type="term" value="P:cellular response to nitrogen starvation"/>
    <property type="evidence" value="ECO:0007669"/>
    <property type="project" value="TreeGrafter"/>
</dbReference>
<comment type="subcellular location">
    <subcellularLocation>
        <location evidence="7">Cytoplasm</location>
    </subcellularLocation>
    <subcellularLocation>
        <location evidence="7">Preautophagosomal structure</location>
    </subcellularLocation>
</comment>
<dbReference type="InterPro" id="IPR042522">
    <property type="entry name" value="Atg7_N_1"/>
</dbReference>
<dbReference type="SUPFAM" id="SSF69572">
    <property type="entry name" value="Activating enzymes of the ubiquitin-like proteins"/>
    <property type="match status" value="1"/>
</dbReference>
<dbReference type="Gene3D" id="3.40.140.100">
    <property type="entry name" value="Ubiquitin-like modifier-activating enzyme ATG7 C-terminal domain"/>
    <property type="match status" value="1"/>
</dbReference>
<dbReference type="OrthoDB" id="338614at2759"/>
<keyword evidence="7" id="KW-0963">Cytoplasm</keyword>
<dbReference type="GO" id="GO:0000045">
    <property type="term" value="P:autophagosome assembly"/>
    <property type="evidence" value="ECO:0007669"/>
    <property type="project" value="TreeGrafter"/>
</dbReference>
<evidence type="ECO:0000256" key="4">
    <source>
        <dbReference type="ARBA" id="ARBA00022927"/>
    </source>
</evidence>
<evidence type="ECO:0000313" key="11">
    <source>
        <dbReference type="Proteomes" id="UP000887013"/>
    </source>
</evidence>
<dbReference type="FunFam" id="3.40.50.720:FF:000243">
    <property type="entry name" value="Ubiquitin-like modifier-activating enzyme ATG7"/>
    <property type="match status" value="1"/>
</dbReference>
<dbReference type="Pfam" id="PF16420">
    <property type="entry name" value="ATG7_N"/>
    <property type="match status" value="1"/>
</dbReference>
<keyword evidence="3 7" id="KW-0813">Transport</keyword>
<dbReference type="GO" id="GO:0032446">
    <property type="term" value="P:protein modification by small protein conjugation"/>
    <property type="evidence" value="ECO:0007669"/>
    <property type="project" value="TreeGrafter"/>
</dbReference>
<dbReference type="InterPro" id="IPR045886">
    <property type="entry name" value="ThiF/MoeB/HesA"/>
</dbReference>
<comment type="caution">
    <text evidence="10">The sequence shown here is derived from an EMBL/GenBank/DDBJ whole genome shotgun (WGS) entry which is preliminary data.</text>
</comment>
<proteinExistence type="inferred from homology"/>
<keyword evidence="7" id="KW-0833">Ubl conjugation pathway</keyword>
<sequence>MSEELLQFAPFSSAVDTGFWYQLTKKKLDVFKLDDSPVEICGFYSVNSSLALPPVANIDYTAFDDSIQIPPGNLPLKGILVNTNTLEDFKSKDKKALIQKVGQNIWDAVVNGTALENPLTLQSVLCLTFADLKKYHYYYWFAFPALIYPNSMVCKETKKMSDYFSSNEVTQFFNSYDLLSSSNKALFLVFKDDSCCTVFNLKEYENLRKKNGKILLAFTDPSRFDNHPGWPLRNALTLVTYHWGQEQTIWDIVCFREYTKDGKRFCEKSIVISVEIKPVAVPKECPDVVGWEKNKSKLTPRKVDMSQSMNPTKLADAAVDLNLKLMRWRLSPDLQLETIKSTRCLLFGAGTLGCNVARCLMGWGVRKITFIDNGKVSYSNPVRQTLFEFADCLDSGKPKAVTAAEALRKIFPQVESEGQIVNVPMPGHAVPENMLDQVRSDIKQIEDLIDSHDVIFLLTDTRESRWLPTLISASKEKIVVNAALGFDTYLVMRHGFRQFSDASGGDQPSISLDDNYDLGCYFCNDVVAPGNSVIDRTLDQQCTVTRPGISYIAAGVAVELMVSILQHPKKALAPAAITEPSSSLDGDFSTELGIVPHQIRGFLHKFQSSLLVSKSFNKCTACSLKVIEEYRRSGTDFVLKVMNLSSYLEDITGLTKLMENITGDEVLVYSDDDDNY</sequence>
<feature type="active site" description="Glycyl thioester intermediate" evidence="6">
    <location>
        <position position="542"/>
    </location>
</feature>
<dbReference type="GO" id="GO:0034727">
    <property type="term" value="P:piecemeal microautophagy of the nucleus"/>
    <property type="evidence" value="ECO:0007669"/>
    <property type="project" value="TreeGrafter"/>
</dbReference>
<comment type="function">
    <text evidence="7">E1-like activating enzyme involved in the 2 ubiquitin-like systems required for autophagy.</text>
</comment>
<dbReference type="GO" id="GO:0000422">
    <property type="term" value="P:autophagy of mitochondrion"/>
    <property type="evidence" value="ECO:0007669"/>
    <property type="project" value="TreeGrafter"/>
</dbReference>
<evidence type="ECO:0000259" key="9">
    <source>
        <dbReference type="Pfam" id="PF16420"/>
    </source>
</evidence>
<name>A0A8X6TTF2_NEPPI</name>
<evidence type="ECO:0000256" key="2">
    <source>
        <dbReference type="ARBA" id="ARBA00017647"/>
    </source>
</evidence>
<dbReference type="PANTHER" id="PTHR10953:SF3">
    <property type="entry name" value="UBIQUITIN-LIKE MODIFIER-ACTIVATING ENZYME ATG7"/>
    <property type="match status" value="1"/>
</dbReference>
<keyword evidence="5 7" id="KW-0072">Autophagy</keyword>
<dbReference type="GO" id="GO:0019779">
    <property type="term" value="F:Atg8 activating enzyme activity"/>
    <property type="evidence" value="ECO:0007669"/>
    <property type="project" value="TreeGrafter"/>
</dbReference>
<dbReference type="GO" id="GO:0000407">
    <property type="term" value="C:phagophore assembly site"/>
    <property type="evidence" value="ECO:0007669"/>
    <property type="project" value="UniProtKB-SubCell"/>
</dbReference>
<dbReference type="InterPro" id="IPR006285">
    <property type="entry name" value="Atg7"/>
</dbReference>
<dbReference type="PANTHER" id="PTHR10953">
    <property type="entry name" value="UBIQUITIN-ACTIVATING ENZYME E1"/>
    <property type="match status" value="1"/>
</dbReference>
<dbReference type="Gene3D" id="3.40.50.720">
    <property type="entry name" value="NAD(P)-binding Rossmann-like Domain"/>
    <property type="match status" value="1"/>
</dbReference>
<dbReference type="NCBIfam" id="TIGR01381">
    <property type="entry name" value="E1_like_apg7"/>
    <property type="match status" value="1"/>
</dbReference>
<dbReference type="InterPro" id="IPR000594">
    <property type="entry name" value="ThiF_NAD_FAD-bd"/>
</dbReference>
<gene>
    <name evidence="10" type="primary">ATG7</name>
    <name evidence="10" type="ORF">NPIL_87911</name>
</gene>
<evidence type="ECO:0000256" key="6">
    <source>
        <dbReference type="PIRSR" id="PIRSR606285-1"/>
    </source>
</evidence>
<feature type="domain" description="Ubiquitin-like modifier-activating enzyme Atg7 N-terminal" evidence="9">
    <location>
        <begin position="6"/>
        <end position="309"/>
    </location>
</feature>
<dbReference type="Proteomes" id="UP000887013">
    <property type="component" value="Unassembled WGS sequence"/>
</dbReference>
<dbReference type="FunFam" id="3.40.140.70:FF:000001">
    <property type="entry name" value="Ubiquitin-like modifier-activating enzyme atg7"/>
    <property type="match status" value="1"/>
</dbReference>
<protein>
    <recommendedName>
        <fullName evidence="2 7">Ubiquitin-like modifier-activating enzyme ATG7</fullName>
    </recommendedName>
    <alternativeName>
        <fullName evidence="7">Autophagy-related protein 7</fullName>
    </alternativeName>
</protein>
<dbReference type="InterPro" id="IPR042523">
    <property type="entry name" value="Atg7_N_2"/>
</dbReference>
<feature type="domain" description="THIF-type NAD/FAD binding fold" evidence="8">
    <location>
        <begin position="326"/>
        <end position="574"/>
    </location>
</feature>
<dbReference type="Pfam" id="PF00899">
    <property type="entry name" value="ThiF"/>
    <property type="match status" value="1"/>
</dbReference>
<keyword evidence="4 7" id="KW-0653">Protein transport</keyword>
<dbReference type="AlphaFoldDB" id="A0A8X6TTF2"/>
<evidence type="ECO:0000256" key="3">
    <source>
        <dbReference type="ARBA" id="ARBA00022448"/>
    </source>
</evidence>
<evidence type="ECO:0000313" key="10">
    <source>
        <dbReference type="EMBL" id="GFT44675.1"/>
    </source>
</evidence>
<comment type="subunit">
    <text evidence="7">Homodimer.</text>
</comment>
<dbReference type="EMBL" id="BMAW01110735">
    <property type="protein sequence ID" value="GFT44675.1"/>
    <property type="molecule type" value="Genomic_DNA"/>
</dbReference>
<keyword evidence="11" id="KW-1185">Reference proteome</keyword>
<dbReference type="CDD" id="cd01486">
    <property type="entry name" value="Apg7"/>
    <property type="match status" value="1"/>
</dbReference>
<evidence type="ECO:0000256" key="5">
    <source>
        <dbReference type="ARBA" id="ARBA00023006"/>
    </source>
</evidence>
<comment type="similarity">
    <text evidence="1 7">Belongs to the ATG7 family.</text>
</comment>
<dbReference type="InterPro" id="IPR032197">
    <property type="entry name" value="Atg7_N"/>
</dbReference>
<dbReference type="InterPro" id="IPR035985">
    <property type="entry name" value="Ubiquitin-activating_enz"/>
</dbReference>